<dbReference type="EMBL" id="MEHD01000011">
    <property type="protein sequence ID" value="ODR60437.1"/>
    <property type="molecule type" value="Genomic_DNA"/>
</dbReference>
<reference evidence="1 2" key="1">
    <citation type="submission" date="2016-08" db="EMBL/GenBank/DDBJ databases">
        <title>Characterization of Isolates of Eisenbergiella tayi Derived from Blood Cultures, Using Whole Genome Sequencing.</title>
        <authorList>
            <person name="Bernier A.-M."/>
            <person name="Burdz T."/>
            <person name="Wiebe D."/>
            <person name="Bernard K."/>
        </authorList>
    </citation>
    <scope>NUCLEOTIDE SEQUENCE [LARGE SCALE GENOMIC DNA]</scope>
    <source>
        <strain evidence="1 2">NML120146</strain>
    </source>
</reference>
<accession>A0ABX3ANH0</accession>
<organism evidence="1 2">
    <name type="scientific">Eisenbergiella tayi</name>
    <dbReference type="NCBI Taxonomy" id="1432052"/>
    <lineage>
        <taxon>Bacteria</taxon>
        <taxon>Bacillati</taxon>
        <taxon>Bacillota</taxon>
        <taxon>Clostridia</taxon>
        <taxon>Lachnospirales</taxon>
        <taxon>Lachnospiraceae</taxon>
        <taxon>Eisenbergiella</taxon>
    </lineage>
</organism>
<sequence length="62" mass="7358">MFYFFIIIQIMHSFSSEKAPAEASAAIVFSLFTDKREERIKSEYCYIFCHYNTGKTKLPMLY</sequence>
<evidence type="ECO:0000313" key="2">
    <source>
        <dbReference type="Proteomes" id="UP000094869"/>
    </source>
</evidence>
<comment type="caution">
    <text evidence="1">The sequence shown here is derived from an EMBL/GenBank/DDBJ whole genome shotgun (WGS) entry which is preliminary data.</text>
</comment>
<name>A0ABX3ANH0_9FIRM</name>
<gene>
    <name evidence="1" type="ORF">BEI63_04460</name>
</gene>
<keyword evidence="2" id="KW-1185">Reference proteome</keyword>
<evidence type="ECO:0000313" key="1">
    <source>
        <dbReference type="EMBL" id="ODR60437.1"/>
    </source>
</evidence>
<proteinExistence type="predicted"/>
<dbReference type="Proteomes" id="UP000094869">
    <property type="component" value="Unassembled WGS sequence"/>
</dbReference>
<protein>
    <submittedName>
        <fullName evidence="1">Uncharacterized protein</fullName>
    </submittedName>
</protein>